<dbReference type="AlphaFoldDB" id="A0A9Q1IQR1"/>
<feature type="region of interest" description="Disordered" evidence="1">
    <location>
        <begin position="220"/>
        <end position="242"/>
    </location>
</feature>
<gene>
    <name evidence="2" type="ORF">SKAU_G00272500</name>
</gene>
<evidence type="ECO:0000256" key="1">
    <source>
        <dbReference type="SAM" id="MobiDB-lite"/>
    </source>
</evidence>
<evidence type="ECO:0000313" key="2">
    <source>
        <dbReference type="EMBL" id="KAJ8348661.1"/>
    </source>
</evidence>
<feature type="compositionally biased region" description="Basic residues" evidence="1">
    <location>
        <begin position="53"/>
        <end position="68"/>
    </location>
</feature>
<comment type="caution">
    <text evidence="2">The sequence shown here is derived from an EMBL/GenBank/DDBJ whole genome shotgun (WGS) entry which is preliminary data.</text>
</comment>
<keyword evidence="3" id="KW-1185">Reference proteome</keyword>
<proteinExistence type="predicted"/>
<reference evidence="2" key="1">
    <citation type="journal article" date="2023" name="Science">
        <title>Genome structures resolve the early diversification of teleost fishes.</title>
        <authorList>
            <person name="Parey E."/>
            <person name="Louis A."/>
            <person name="Montfort J."/>
            <person name="Bouchez O."/>
            <person name="Roques C."/>
            <person name="Iampietro C."/>
            <person name="Lluch J."/>
            <person name="Castinel A."/>
            <person name="Donnadieu C."/>
            <person name="Desvignes T."/>
            <person name="Floi Bucao C."/>
            <person name="Jouanno E."/>
            <person name="Wen M."/>
            <person name="Mejri S."/>
            <person name="Dirks R."/>
            <person name="Jansen H."/>
            <person name="Henkel C."/>
            <person name="Chen W.J."/>
            <person name="Zahm M."/>
            <person name="Cabau C."/>
            <person name="Klopp C."/>
            <person name="Thompson A.W."/>
            <person name="Robinson-Rechavi M."/>
            <person name="Braasch I."/>
            <person name="Lecointre G."/>
            <person name="Bobe J."/>
            <person name="Postlethwait J.H."/>
            <person name="Berthelot C."/>
            <person name="Roest Crollius H."/>
            <person name="Guiguen Y."/>
        </authorList>
    </citation>
    <scope>NUCLEOTIDE SEQUENCE</scope>
    <source>
        <strain evidence="2">WJC10195</strain>
    </source>
</reference>
<dbReference type="EMBL" id="JAINUF010000010">
    <property type="protein sequence ID" value="KAJ8348661.1"/>
    <property type="molecule type" value="Genomic_DNA"/>
</dbReference>
<sequence>MLWWLQALQHAQNCNRKWKHADIISTLTLLQKTTSATQWSKCESAHLRPCRRDQRRRQSRGAVGRRRQPLPDRGARTPLAPLISPGCCAAEPLATPGGSRRIAASRAVLARRHSAGVARASQSLVSPSFIALRPPPTLTCPRSQISAGIDTVHAIGVLIRASLRRGPQFSPCVLLPRTRRAVPGLALECQVKTGHAGGISMSSNIKPGCLCMPVKRPDRRRVPGGGLGGIEPSPQRRGLWPPDLAPSRVTLRAV</sequence>
<name>A0A9Q1IQR1_SYNKA</name>
<protein>
    <submittedName>
        <fullName evidence="2">Uncharacterized protein</fullName>
    </submittedName>
</protein>
<organism evidence="2 3">
    <name type="scientific">Synaphobranchus kaupii</name>
    <name type="common">Kaup's arrowtooth eel</name>
    <dbReference type="NCBI Taxonomy" id="118154"/>
    <lineage>
        <taxon>Eukaryota</taxon>
        <taxon>Metazoa</taxon>
        <taxon>Chordata</taxon>
        <taxon>Craniata</taxon>
        <taxon>Vertebrata</taxon>
        <taxon>Euteleostomi</taxon>
        <taxon>Actinopterygii</taxon>
        <taxon>Neopterygii</taxon>
        <taxon>Teleostei</taxon>
        <taxon>Anguilliformes</taxon>
        <taxon>Synaphobranchidae</taxon>
        <taxon>Synaphobranchus</taxon>
    </lineage>
</organism>
<dbReference type="Proteomes" id="UP001152622">
    <property type="component" value="Chromosome 10"/>
</dbReference>
<feature type="region of interest" description="Disordered" evidence="1">
    <location>
        <begin position="48"/>
        <end position="78"/>
    </location>
</feature>
<evidence type="ECO:0000313" key="3">
    <source>
        <dbReference type="Proteomes" id="UP001152622"/>
    </source>
</evidence>
<accession>A0A9Q1IQR1</accession>